<dbReference type="Pfam" id="PF20150">
    <property type="entry name" value="2EXR"/>
    <property type="match status" value="1"/>
</dbReference>
<evidence type="ECO:0000313" key="3">
    <source>
        <dbReference type="Proteomes" id="UP000887226"/>
    </source>
</evidence>
<proteinExistence type="predicted"/>
<accession>A0A9P8CC48</accession>
<dbReference type="Proteomes" id="UP000887226">
    <property type="component" value="Unassembled WGS sequence"/>
</dbReference>
<protein>
    <recommendedName>
        <fullName evidence="1">2EXR domain-containing protein</fullName>
    </recommendedName>
</protein>
<evidence type="ECO:0000313" key="2">
    <source>
        <dbReference type="EMBL" id="KAG9239881.1"/>
    </source>
</evidence>
<name>A0A9P8CC48_9HELO</name>
<gene>
    <name evidence="2" type="ORF">BJ878DRAFT_546888</name>
</gene>
<dbReference type="OrthoDB" id="3533074at2759"/>
<comment type="caution">
    <text evidence="2">The sequence shown here is derived from an EMBL/GenBank/DDBJ whole genome shotgun (WGS) entry which is preliminary data.</text>
</comment>
<keyword evidence="3" id="KW-1185">Reference proteome</keyword>
<dbReference type="InterPro" id="IPR045518">
    <property type="entry name" value="2EXR"/>
</dbReference>
<dbReference type="EMBL" id="MU254769">
    <property type="protein sequence ID" value="KAG9239881.1"/>
    <property type="molecule type" value="Genomic_DNA"/>
</dbReference>
<reference evidence="2" key="1">
    <citation type="journal article" date="2021" name="IMA Fungus">
        <title>Genomic characterization of three marine fungi, including Emericellopsis atlantica sp. nov. with signatures of a generalist lifestyle and marine biomass degradation.</title>
        <authorList>
            <person name="Hagestad O.C."/>
            <person name="Hou L."/>
            <person name="Andersen J.H."/>
            <person name="Hansen E.H."/>
            <person name="Altermark B."/>
            <person name="Li C."/>
            <person name="Kuhnert E."/>
            <person name="Cox R.J."/>
            <person name="Crous P.W."/>
            <person name="Spatafora J.W."/>
            <person name="Lail K."/>
            <person name="Amirebrahimi M."/>
            <person name="Lipzen A."/>
            <person name="Pangilinan J."/>
            <person name="Andreopoulos W."/>
            <person name="Hayes R.D."/>
            <person name="Ng V."/>
            <person name="Grigoriev I.V."/>
            <person name="Jackson S.A."/>
            <person name="Sutton T.D.S."/>
            <person name="Dobson A.D.W."/>
            <person name="Rama T."/>
        </authorList>
    </citation>
    <scope>NUCLEOTIDE SEQUENCE</scope>
    <source>
        <strain evidence="2">TRa3180A</strain>
    </source>
</reference>
<organism evidence="2 3">
    <name type="scientific">Calycina marina</name>
    <dbReference type="NCBI Taxonomy" id="1763456"/>
    <lineage>
        <taxon>Eukaryota</taxon>
        <taxon>Fungi</taxon>
        <taxon>Dikarya</taxon>
        <taxon>Ascomycota</taxon>
        <taxon>Pezizomycotina</taxon>
        <taxon>Leotiomycetes</taxon>
        <taxon>Helotiales</taxon>
        <taxon>Pezizellaceae</taxon>
        <taxon>Calycina</taxon>
    </lineage>
</organism>
<dbReference type="PANTHER" id="PTHR35910">
    <property type="entry name" value="2EXR DOMAIN-CONTAINING PROTEIN"/>
    <property type="match status" value="1"/>
</dbReference>
<feature type="domain" description="2EXR" evidence="1">
    <location>
        <begin position="26"/>
        <end position="138"/>
    </location>
</feature>
<dbReference type="AlphaFoldDB" id="A0A9P8CC48"/>
<sequence length="372" mass="41983">MRESRTSLVNGPGLAKLLPAAYHTEFTFFSELPTELRDEIWKQACQFPRIVDIQMHESSIQPISYDYAPQYVLYTRELRISDVISVTHAPAVLQVCRESRQESCNHYRPWFYGRPEMGPKQDTTKEIPLYANSAVDTIFLRFENLSPATISYAQTAVNGLSPREEINGFGRQIWFPHFQPNYLLEFNSRLVTYLMQPKDNVNTQLTSPTSNASGVSDYHHVSTDNLPIVRQPRYVQTKPGTKFEVRQDLIHCICRPVGDQPIDGLKIGRSVLTSETDLHIRTGLKGLYPGNQYWGYDGNDDLPDGIDIQVRAAIAWVDARSLSLDKLEAQLAVDAVLDAELTIPFQELGISAEQQDDLGSEFTFHEEAGGAA</sequence>
<dbReference type="PANTHER" id="PTHR35910:SF6">
    <property type="entry name" value="2EXR DOMAIN-CONTAINING PROTEIN"/>
    <property type="match status" value="1"/>
</dbReference>
<evidence type="ECO:0000259" key="1">
    <source>
        <dbReference type="Pfam" id="PF20150"/>
    </source>
</evidence>